<evidence type="ECO:0000256" key="1">
    <source>
        <dbReference type="ARBA" id="ARBA00004196"/>
    </source>
</evidence>
<comment type="subcellular location">
    <subcellularLocation>
        <location evidence="1">Cell envelope</location>
    </subcellularLocation>
</comment>
<evidence type="ECO:0000313" key="3">
    <source>
        <dbReference type="EMBL" id="MBZ6079331.1"/>
    </source>
</evidence>
<accession>A0ABS7VUT4</accession>
<dbReference type="RefSeq" id="WP_224316321.1">
    <property type="nucleotide sequence ID" value="NZ_JAIRBM010000033.1"/>
</dbReference>
<feature type="domain" description="Heparinase II/III-like C-terminal" evidence="2">
    <location>
        <begin position="670"/>
        <end position="829"/>
    </location>
</feature>
<organism evidence="3 4">
    <name type="scientific">Microvirga puerhi</name>
    <dbReference type="NCBI Taxonomy" id="2876078"/>
    <lineage>
        <taxon>Bacteria</taxon>
        <taxon>Pseudomonadati</taxon>
        <taxon>Pseudomonadota</taxon>
        <taxon>Alphaproteobacteria</taxon>
        <taxon>Hyphomicrobiales</taxon>
        <taxon>Methylobacteriaceae</taxon>
        <taxon>Microvirga</taxon>
    </lineage>
</organism>
<dbReference type="Gene3D" id="1.50.10.100">
    <property type="entry name" value="Chondroitin AC/alginate lyase"/>
    <property type="match status" value="1"/>
</dbReference>
<comment type="caution">
    <text evidence="3">The sequence shown here is derived from an EMBL/GenBank/DDBJ whole genome shotgun (WGS) entry which is preliminary data.</text>
</comment>
<protein>
    <submittedName>
        <fullName evidence="3">Heparinase II/III-family protein</fullName>
    </submittedName>
</protein>
<gene>
    <name evidence="3" type="ORF">K9B37_24050</name>
</gene>
<name>A0ABS7VUT4_9HYPH</name>
<dbReference type="Pfam" id="PF07940">
    <property type="entry name" value="Hepar_II_III_C"/>
    <property type="match status" value="1"/>
</dbReference>
<keyword evidence="4" id="KW-1185">Reference proteome</keyword>
<dbReference type="Proteomes" id="UP000704176">
    <property type="component" value="Unassembled WGS sequence"/>
</dbReference>
<dbReference type="InterPro" id="IPR012480">
    <property type="entry name" value="Hepar_II_III_C"/>
</dbReference>
<dbReference type="SUPFAM" id="SSF48230">
    <property type="entry name" value="Chondroitin AC/alginate lyase"/>
    <property type="match status" value="1"/>
</dbReference>
<sequence length="927" mass="102731">MEFSASMLGVRQILPTSVQHAGDSEPGPTEGQHIVATKNRWSRVILKFQNVSQDVWCELGFEIEPHAEERAKELNDIAIVGVDFQMEDGSSIDFAYVPGLARAQIDPFVHRLNVSRTDGNATPFGRTRSISCNFLVPAPAKQVQITIRSSHNSHPFTIKNPSLTQFVQPGADAIVSEMLLAPSREEQNATPDARRSWQILSPEPYWFSCDLVPEHSLFVRGQIVTEDDTHDGALARVLFRGEDGQDIPPPYPEMTMAPGIGAFIGVPTHTRARRFTLELSPPSGAKTVDLGFCSWRDASRMELAMPLEISLGYDLLLENIEVHAELGSPDFIDRVLERLKISVASKTGTTSQLLDTWFKHDAPSSVPGSLGRIRDLQQRAKDRLATEELHLGSFPGWSIPETFTWNEDPFRSPAWRMRYHALSWLIELAELADPEALKRAIGLALAWARANPIGSPQDELGFHPTVTAQRTEALLNLLAHAIRPEARVEPQQRTALFGEVIRHGFALAEMVGQSTFFRTISQLHAASALFTLATALGNFPLVPYWRSLAIAKFREGFDDLIGPGGEFIEQSFHNRLEIVSLGLILSEGIKNEPQALALKQHLMPRLREAILELIALTDPGGLLPAFGESPVTLRHASWIRKLISGYGKAWSKDKSIRSELAYPQGHRVLEFPRSGLVASRYYRQGEPWGYFCTTLSEQNAFQEHQEATSFVFASAGRRWIADTGGMATSEDRSTSDYVRSSRAHNVAYLNGRTPTAGTAWLSTRTQINGVQVLEIGSNVHGPGILHRRIFLVPDRLGAIAIIDRFEAPGEQNSFEGYLHFEPEVMAAIASPQLAIGFQARHRLRIVPHAVAGQASGLELIHGRRTPPMQGFILREQGLRQSTNVLRYEFSGGRNVCGGVVIALDETSYRTLRDALQTPAISELLHSS</sequence>
<evidence type="ECO:0000259" key="2">
    <source>
        <dbReference type="Pfam" id="PF07940"/>
    </source>
</evidence>
<dbReference type="Gene3D" id="2.70.98.70">
    <property type="match status" value="1"/>
</dbReference>
<dbReference type="InterPro" id="IPR008929">
    <property type="entry name" value="Chondroitin_lyas"/>
</dbReference>
<evidence type="ECO:0000313" key="4">
    <source>
        <dbReference type="Proteomes" id="UP000704176"/>
    </source>
</evidence>
<dbReference type="EMBL" id="JAIRBM010000033">
    <property type="protein sequence ID" value="MBZ6079331.1"/>
    <property type="molecule type" value="Genomic_DNA"/>
</dbReference>
<reference evidence="3 4" key="1">
    <citation type="submission" date="2021-09" db="EMBL/GenBank/DDBJ databases">
        <title>The complete genome sequence of a new microorganism.</title>
        <authorList>
            <person name="Zi Z."/>
        </authorList>
    </citation>
    <scope>NUCLEOTIDE SEQUENCE [LARGE SCALE GENOMIC DNA]</scope>
    <source>
        <strain evidence="3 4">WGZ8</strain>
    </source>
</reference>
<proteinExistence type="predicted"/>